<proteinExistence type="predicted"/>
<evidence type="ECO:0000313" key="1">
    <source>
        <dbReference type="EMBL" id="GBP19679.1"/>
    </source>
</evidence>
<accession>A0A4C1U061</accession>
<name>A0A4C1U061_EUMVA</name>
<comment type="caution">
    <text evidence="1">The sequence shown here is derived from an EMBL/GenBank/DDBJ whole genome shotgun (WGS) entry which is preliminary data.</text>
</comment>
<dbReference type="EMBL" id="BGZK01000110">
    <property type="protein sequence ID" value="GBP19679.1"/>
    <property type="molecule type" value="Genomic_DNA"/>
</dbReference>
<keyword evidence="2" id="KW-1185">Reference proteome</keyword>
<sequence length="115" mass="12807">MKIDFKHLVLPSWVPNTSLRAITLTALLTWESARAPWAAGGLLTIAQPRPQRCRRLNVGRRPSVAGDLSSRQLPAARYVPTLVPAVRYLRRRPPEVAALRPRCGRTHVASEPIDV</sequence>
<organism evidence="1 2">
    <name type="scientific">Eumeta variegata</name>
    <name type="common">Bagworm moth</name>
    <name type="synonym">Eumeta japonica</name>
    <dbReference type="NCBI Taxonomy" id="151549"/>
    <lineage>
        <taxon>Eukaryota</taxon>
        <taxon>Metazoa</taxon>
        <taxon>Ecdysozoa</taxon>
        <taxon>Arthropoda</taxon>
        <taxon>Hexapoda</taxon>
        <taxon>Insecta</taxon>
        <taxon>Pterygota</taxon>
        <taxon>Neoptera</taxon>
        <taxon>Endopterygota</taxon>
        <taxon>Lepidoptera</taxon>
        <taxon>Glossata</taxon>
        <taxon>Ditrysia</taxon>
        <taxon>Tineoidea</taxon>
        <taxon>Psychidae</taxon>
        <taxon>Oiketicinae</taxon>
        <taxon>Eumeta</taxon>
    </lineage>
</organism>
<evidence type="ECO:0000313" key="2">
    <source>
        <dbReference type="Proteomes" id="UP000299102"/>
    </source>
</evidence>
<dbReference type="AlphaFoldDB" id="A0A4C1U061"/>
<protein>
    <submittedName>
        <fullName evidence="1">Uncharacterized protein</fullName>
    </submittedName>
</protein>
<reference evidence="1 2" key="1">
    <citation type="journal article" date="2019" name="Commun. Biol.">
        <title>The bagworm genome reveals a unique fibroin gene that provides high tensile strength.</title>
        <authorList>
            <person name="Kono N."/>
            <person name="Nakamura H."/>
            <person name="Ohtoshi R."/>
            <person name="Tomita M."/>
            <person name="Numata K."/>
            <person name="Arakawa K."/>
        </authorList>
    </citation>
    <scope>NUCLEOTIDE SEQUENCE [LARGE SCALE GENOMIC DNA]</scope>
</reference>
<gene>
    <name evidence="1" type="ORF">EVAR_75651_1</name>
</gene>
<dbReference type="Proteomes" id="UP000299102">
    <property type="component" value="Unassembled WGS sequence"/>
</dbReference>